<dbReference type="FunFam" id="1.25.40.10:FF:000285">
    <property type="entry name" value="Pentatricopeptide repeat-containing protein, chloroplastic"/>
    <property type="match status" value="1"/>
</dbReference>
<evidence type="ECO:0000313" key="6">
    <source>
        <dbReference type="EMBL" id="TQD81986.1"/>
    </source>
</evidence>
<dbReference type="Pfam" id="PF20431">
    <property type="entry name" value="E_motif"/>
    <property type="match status" value="1"/>
</dbReference>
<feature type="repeat" description="PPR" evidence="3">
    <location>
        <begin position="437"/>
        <end position="471"/>
    </location>
</feature>
<dbReference type="InterPro" id="IPR046960">
    <property type="entry name" value="PPR_At4g14850-like_plant"/>
</dbReference>
<feature type="repeat" description="PPR" evidence="3">
    <location>
        <begin position="904"/>
        <end position="938"/>
    </location>
</feature>
<feature type="repeat" description="PPR" evidence="3">
    <location>
        <begin position="538"/>
        <end position="572"/>
    </location>
</feature>
<dbReference type="Pfam" id="PF01535">
    <property type="entry name" value="PPR"/>
    <property type="match status" value="8"/>
</dbReference>
<dbReference type="FunFam" id="1.25.40.10:FF:001086">
    <property type="entry name" value="Pentatricopeptide repeat-containing protein At4g33170"/>
    <property type="match status" value="1"/>
</dbReference>
<dbReference type="InterPro" id="IPR032867">
    <property type="entry name" value="DYW_dom"/>
</dbReference>
<protein>
    <recommendedName>
        <fullName evidence="5">DYW domain-containing protein</fullName>
    </recommendedName>
</protein>
<feature type="repeat" description="PPR" evidence="3">
    <location>
        <begin position="1040"/>
        <end position="1075"/>
    </location>
</feature>
<dbReference type="EMBL" id="VIEB01000743">
    <property type="protein sequence ID" value="TQD81986.1"/>
    <property type="molecule type" value="Genomic_DNA"/>
</dbReference>
<dbReference type="Pfam" id="PF13041">
    <property type="entry name" value="PPR_2"/>
    <property type="match status" value="6"/>
</dbReference>
<evidence type="ECO:0000256" key="1">
    <source>
        <dbReference type="ARBA" id="ARBA00006643"/>
    </source>
</evidence>
<evidence type="ECO:0000256" key="4">
    <source>
        <dbReference type="SAM" id="MobiDB-lite"/>
    </source>
</evidence>
<dbReference type="InterPro" id="IPR046849">
    <property type="entry name" value="E2_motif"/>
</dbReference>
<feature type="repeat" description="PPR" evidence="3">
    <location>
        <begin position="507"/>
        <end position="537"/>
    </location>
</feature>
<feature type="repeat" description="PPR" evidence="3">
    <location>
        <begin position="128"/>
        <end position="162"/>
    </location>
</feature>
<evidence type="ECO:0000259" key="5">
    <source>
        <dbReference type="Pfam" id="PF14432"/>
    </source>
</evidence>
<dbReference type="GO" id="GO:0003723">
    <property type="term" value="F:RNA binding"/>
    <property type="evidence" value="ECO:0007669"/>
    <property type="project" value="InterPro"/>
</dbReference>
<dbReference type="FunFam" id="1.25.40.10:FF:000436">
    <property type="entry name" value="Pentatricopeptide repeat-containing protein At5g39350 family"/>
    <property type="match status" value="2"/>
</dbReference>
<feature type="repeat" description="PPR" evidence="3">
    <location>
        <begin position="1005"/>
        <end position="1039"/>
    </location>
</feature>
<feature type="repeat" description="PPR" evidence="3">
    <location>
        <begin position="61"/>
        <end position="95"/>
    </location>
</feature>
<feature type="repeat" description="PPR" evidence="3">
    <location>
        <begin position="573"/>
        <end position="608"/>
    </location>
</feature>
<dbReference type="PANTHER" id="PTHR47926">
    <property type="entry name" value="PENTATRICOPEPTIDE REPEAT-CONTAINING PROTEIN"/>
    <property type="match status" value="1"/>
</dbReference>
<feature type="repeat" description="PPR" evidence="3">
    <location>
        <begin position="698"/>
        <end position="732"/>
    </location>
</feature>
<keyword evidence="7" id="KW-1185">Reference proteome</keyword>
<sequence length="1312" mass="144420">MPGLSLSLPAPAKLPPPPPLSPKATNFELLNNRLISQINVGHLRKAITTLDLLAQRGIHPDLPTYSLLIKSCIRSRNFDLGKLVHDRLAHSQLEPDPVLLNSLISLYSKSGDWKKANSIFENMGSERNLVSWSAMVSCFANNDMGFEAISTFLDMLEHGFYPNEYCFASVIRACSNARNIGIGKVIFGSVIKGGYLGSDVCVGCSLIDMFAKGGGDLGEAYKVFEEMPETDAVTWTLMITRFAQMGFPREAIGLYVDMLLSGFMPDQFALSGVISACTKLESLSLGQQMHSWVIRSGLALGHCVGCCLVDMYAKCAADGSMNDARKVFDRMPNHNVMSWTAIINGYVQSGKGDEEAIKLFVEMMSGHVPPNHFTFSSILKACANLSDLRKGEQIHSLAVKSGLASVNCVGNSLITMYSKSGQVEDARKSFDVLYEKNLISYNTIVDAYAKHLDAEEAFGLFHEIQDTGYGASAFTFSSLLSGAASICAAGKGEQIHARIIKSGLESNQIICNALVSMYSRCGNIDAAFLVFNEMEDWNVISWTSMITGFAKHGYAAAAVEMFNKMLEAGIKPNEITYIAVLSACSHAGWVDEGWKHFKEMQKKHGVVPRMEHYACMVDLLGRSGSLVEALEFINSMPFTADELIWRIGIGKVIFGSVIKGGYLGSDVCVGCSLIDMFAKGGGDLGEAYKVFEEMPETDAVTWTLMITRFAQMGFPREAIGLYVDMLLSGFMPDQFALSGVISACTKLESLSLGQQLHSWVIRSGLALGHCVGCCLVDMYAKCAADGSMNDARKVFDRMPNHNVMSWTAIINGYVQSGKGDEEAIKLFVEMMSGHVPPNHFTFSSILKACANLSDLCKGEQIHSLAVKSGLASVNCVGNSLITMYSKSGQVEDARKSFDVLYEKNLISYNTIVDAYAKHLDAEEAFGLFHEIQDTGYGASAFTFSSLLSGAASICAAGKGEQIHARIIKSGLESNQIICNALVSMYSRCGNIDAAFLVFNEMEDWNVISWTSMITGFAKHGYAAAAVEMFNKMLEAGIKPNEITYIAVLSACSHAGWVDEGWKHFKEMQKKHGVVPRMEHYACMVDLLGRSGSLVEALEFINSMPFTADELIWRTFLGACRVHGNIELGKHAAKMIIEQNPRDSAAYSLLSNLYASTGRWEEVAKVRKYMKEKYLIKEVGSSWIEVKNKIHKFHVGDTSHPKAKEIYDELDQLGSKIKKLGYVPNTDFVLHDVEEEQKGFYLFQHSEKIAVAFGLITTSKSKPIRVFKNLRVCGDCHTAIKYISEATGREIVVRDSNRFHHFKDGRCSCNEYW</sequence>
<dbReference type="Gene3D" id="1.25.40.10">
    <property type="entry name" value="Tetratricopeptide repeat domain"/>
    <property type="match status" value="9"/>
</dbReference>
<evidence type="ECO:0000256" key="2">
    <source>
        <dbReference type="ARBA" id="ARBA00022737"/>
    </source>
</evidence>
<dbReference type="InterPro" id="IPR002885">
    <property type="entry name" value="PPR_rpt"/>
</dbReference>
<name>A0A540L679_MALBA</name>
<dbReference type="PROSITE" id="PS51375">
    <property type="entry name" value="PPR"/>
    <property type="match status" value="15"/>
</dbReference>
<gene>
    <name evidence="6" type="ORF">C1H46_032449</name>
</gene>
<feature type="repeat" description="PPR" evidence="3">
    <location>
        <begin position="335"/>
        <end position="370"/>
    </location>
</feature>
<feature type="domain" description="DYW" evidence="5">
    <location>
        <begin position="1220"/>
        <end position="1312"/>
    </location>
</feature>
<accession>A0A540L679</accession>
<dbReference type="InterPro" id="IPR011990">
    <property type="entry name" value="TPR-like_helical_dom_sf"/>
</dbReference>
<comment type="similarity">
    <text evidence="1">Belongs to the PPR family. PCMP-H subfamily.</text>
</comment>
<comment type="caution">
    <text evidence="6">The sequence shown here is derived from an EMBL/GenBank/DDBJ whole genome shotgun (WGS) entry which is preliminary data.</text>
</comment>
<feature type="repeat" description="PPR" evidence="3">
    <location>
        <begin position="974"/>
        <end position="1004"/>
    </location>
</feature>
<dbReference type="PANTHER" id="PTHR47926:SF522">
    <property type="entry name" value="TETRATRICOPEPTIDE REPEAT-LIKE SUPERFAMILY PROTEIN"/>
    <property type="match status" value="1"/>
</dbReference>
<dbReference type="InterPro" id="IPR046848">
    <property type="entry name" value="E_motif"/>
</dbReference>
<dbReference type="SUPFAM" id="SSF48452">
    <property type="entry name" value="TPR-like"/>
    <property type="match status" value="1"/>
</dbReference>
<feature type="repeat" description="PPR" evidence="3">
    <location>
        <begin position="802"/>
        <end position="837"/>
    </location>
</feature>
<feature type="compositionally biased region" description="Low complexity" evidence="4">
    <location>
        <begin position="1"/>
        <end position="11"/>
    </location>
</feature>
<dbReference type="GO" id="GO:0008270">
    <property type="term" value="F:zinc ion binding"/>
    <property type="evidence" value="ECO:0007669"/>
    <property type="project" value="InterPro"/>
</dbReference>
<reference evidence="6 7" key="1">
    <citation type="journal article" date="2019" name="G3 (Bethesda)">
        <title>Sequencing of a Wild Apple (Malus baccata) Genome Unravels the Differences Between Cultivated and Wild Apple Species Regarding Disease Resistance and Cold Tolerance.</title>
        <authorList>
            <person name="Chen X."/>
        </authorList>
    </citation>
    <scope>NUCLEOTIDE SEQUENCE [LARGE SCALE GENOMIC DNA]</scope>
    <source>
        <strain evidence="7">cv. Shandingzi</strain>
        <tissue evidence="6">Leaves</tissue>
    </source>
</reference>
<dbReference type="FunFam" id="1.25.40.10:FF:000798">
    <property type="entry name" value="Pentatricopeptide repeat-containing protein At3g49170, chloroplastic"/>
    <property type="match status" value="2"/>
</dbReference>
<dbReference type="NCBIfam" id="TIGR00756">
    <property type="entry name" value="PPR"/>
    <property type="match status" value="14"/>
</dbReference>
<feature type="region of interest" description="Disordered" evidence="4">
    <location>
        <begin position="1"/>
        <end position="20"/>
    </location>
</feature>
<proteinExistence type="inferred from homology"/>
<dbReference type="Pfam" id="PF14432">
    <property type="entry name" value="DYW_deaminase"/>
    <property type="match status" value="1"/>
</dbReference>
<keyword evidence="2" id="KW-0677">Repeat</keyword>
<organism evidence="6 7">
    <name type="scientific">Malus baccata</name>
    <name type="common">Siberian crab apple</name>
    <name type="synonym">Pyrus baccata</name>
    <dbReference type="NCBI Taxonomy" id="106549"/>
    <lineage>
        <taxon>Eukaryota</taxon>
        <taxon>Viridiplantae</taxon>
        <taxon>Streptophyta</taxon>
        <taxon>Embryophyta</taxon>
        <taxon>Tracheophyta</taxon>
        <taxon>Spermatophyta</taxon>
        <taxon>Magnoliopsida</taxon>
        <taxon>eudicotyledons</taxon>
        <taxon>Gunneridae</taxon>
        <taxon>Pentapetalae</taxon>
        <taxon>rosids</taxon>
        <taxon>fabids</taxon>
        <taxon>Rosales</taxon>
        <taxon>Rosaceae</taxon>
        <taxon>Amygdaloideae</taxon>
        <taxon>Maleae</taxon>
        <taxon>Malus</taxon>
    </lineage>
</organism>
<dbReference type="Proteomes" id="UP000315295">
    <property type="component" value="Unassembled WGS sequence"/>
</dbReference>
<dbReference type="GO" id="GO:0009451">
    <property type="term" value="P:RNA modification"/>
    <property type="evidence" value="ECO:0007669"/>
    <property type="project" value="InterPro"/>
</dbReference>
<feature type="repeat" description="PPR" evidence="3">
    <location>
        <begin position="96"/>
        <end position="126"/>
    </location>
</feature>
<feature type="repeat" description="PPR" evidence="3">
    <location>
        <begin position="231"/>
        <end position="265"/>
    </location>
</feature>
<dbReference type="STRING" id="106549.A0A540L679"/>
<evidence type="ECO:0000256" key="3">
    <source>
        <dbReference type="PROSITE-ProRule" id="PRU00708"/>
    </source>
</evidence>
<evidence type="ECO:0000313" key="7">
    <source>
        <dbReference type="Proteomes" id="UP000315295"/>
    </source>
</evidence>
<dbReference type="FunFam" id="1.25.40.10:FF:001050">
    <property type="entry name" value="Pentatricopeptide repeat-containing protein At2g33760"/>
    <property type="match status" value="1"/>
</dbReference>
<dbReference type="Pfam" id="PF20430">
    <property type="entry name" value="Eplus_motif"/>
    <property type="match status" value="1"/>
</dbReference>